<name>A0A1Y1YNN2_9FUNG</name>
<dbReference type="PROSITE" id="PS51819">
    <property type="entry name" value="VOC"/>
    <property type="match status" value="1"/>
</dbReference>
<evidence type="ECO:0000256" key="5">
    <source>
        <dbReference type="ARBA" id="ARBA00050406"/>
    </source>
</evidence>
<evidence type="ECO:0000256" key="3">
    <source>
        <dbReference type="ARBA" id="ARBA00023235"/>
    </source>
</evidence>
<evidence type="ECO:0000256" key="2">
    <source>
        <dbReference type="ARBA" id="ARBA00022723"/>
    </source>
</evidence>
<organism evidence="11 12">
    <name type="scientific">Basidiobolus meristosporus CBS 931.73</name>
    <dbReference type="NCBI Taxonomy" id="1314790"/>
    <lineage>
        <taxon>Eukaryota</taxon>
        <taxon>Fungi</taxon>
        <taxon>Fungi incertae sedis</taxon>
        <taxon>Zoopagomycota</taxon>
        <taxon>Entomophthoromycotina</taxon>
        <taxon>Basidiobolomycetes</taxon>
        <taxon>Basidiobolales</taxon>
        <taxon>Basidiobolaceae</taxon>
        <taxon>Basidiobolus</taxon>
    </lineage>
</organism>
<dbReference type="GO" id="GO:0005739">
    <property type="term" value="C:mitochondrion"/>
    <property type="evidence" value="ECO:0007669"/>
    <property type="project" value="TreeGrafter"/>
</dbReference>
<dbReference type="STRING" id="1314790.A0A1Y1YNN2"/>
<gene>
    <name evidence="11" type="ORF">K493DRAFT_313144</name>
</gene>
<comment type="function">
    <text evidence="6">Methylmalonyl-CoA epimerase involved in propionyl-CoA metabolism.</text>
</comment>
<dbReference type="Proteomes" id="UP000193498">
    <property type="component" value="Unassembled WGS sequence"/>
</dbReference>
<evidence type="ECO:0000256" key="8">
    <source>
        <dbReference type="ARBA" id="ARBA00071337"/>
    </source>
</evidence>
<keyword evidence="2" id="KW-0479">Metal-binding</keyword>
<evidence type="ECO:0000256" key="9">
    <source>
        <dbReference type="ARBA" id="ARBA00081771"/>
    </source>
</evidence>
<dbReference type="PANTHER" id="PTHR43048">
    <property type="entry name" value="METHYLMALONYL-COA EPIMERASE"/>
    <property type="match status" value="1"/>
</dbReference>
<dbReference type="CDD" id="cd07249">
    <property type="entry name" value="MMCE"/>
    <property type="match status" value="1"/>
</dbReference>
<evidence type="ECO:0000256" key="6">
    <source>
        <dbReference type="ARBA" id="ARBA00053742"/>
    </source>
</evidence>
<dbReference type="InterPro" id="IPR037523">
    <property type="entry name" value="VOC_core"/>
</dbReference>
<dbReference type="PANTHER" id="PTHR43048:SF3">
    <property type="entry name" value="METHYLMALONYL-COA EPIMERASE, MITOCHONDRIAL"/>
    <property type="match status" value="1"/>
</dbReference>
<dbReference type="EC" id="5.1.99.1" evidence="7"/>
<dbReference type="Gene3D" id="3.10.180.10">
    <property type="entry name" value="2,3-Dihydroxybiphenyl 1,2-Dioxygenase, domain 1"/>
    <property type="match status" value="1"/>
</dbReference>
<evidence type="ECO:0000256" key="7">
    <source>
        <dbReference type="ARBA" id="ARBA00066411"/>
    </source>
</evidence>
<comment type="similarity">
    <text evidence="1">Belongs to the methylmalonyl-CoA epimerase family.</text>
</comment>
<dbReference type="NCBIfam" id="TIGR03081">
    <property type="entry name" value="metmalonyl_epim"/>
    <property type="match status" value="1"/>
</dbReference>
<evidence type="ECO:0000259" key="10">
    <source>
        <dbReference type="PROSITE" id="PS51819"/>
    </source>
</evidence>
<keyword evidence="4" id="KW-0170">Cobalt</keyword>
<sequence>MSLRAIYGSLNQTFGLVTKRSAPVLSVAARLSTSVTPPKDSAVWKLGHLNHVAIAVPDLEQSTKFYRDTLGAEVSEKMPQPEHGVYTVFVQLGNTKIELLHPLGEKSPIQNFLDKNKNGGIHHVCIEVDNIKNAMADLVGKKIRTLSSEPKIGAHGKPVVFLHPKDCGGVLVELEQK</sequence>
<dbReference type="GO" id="GO:0046872">
    <property type="term" value="F:metal ion binding"/>
    <property type="evidence" value="ECO:0007669"/>
    <property type="project" value="UniProtKB-KW"/>
</dbReference>
<evidence type="ECO:0000256" key="4">
    <source>
        <dbReference type="ARBA" id="ARBA00023285"/>
    </source>
</evidence>
<dbReference type="InParanoid" id="A0A1Y1YNN2"/>
<dbReference type="InterPro" id="IPR029068">
    <property type="entry name" value="Glyas_Bleomycin-R_OHBP_Dase"/>
</dbReference>
<dbReference type="FunFam" id="3.10.180.10:FF:000003">
    <property type="entry name" value="Methylmalonyl-CoA epimerase, mitochondrial"/>
    <property type="match status" value="1"/>
</dbReference>
<proteinExistence type="inferred from homology"/>
<dbReference type="SUPFAM" id="SSF54593">
    <property type="entry name" value="Glyoxalase/Bleomycin resistance protein/Dihydroxybiphenyl dioxygenase"/>
    <property type="match status" value="1"/>
</dbReference>
<comment type="caution">
    <text evidence="11">The sequence shown here is derived from an EMBL/GenBank/DDBJ whole genome shotgun (WGS) entry which is preliminary data.</text>
</comment>
<feature type="domain" description="VOC" evidence="10">
    <location>
        <begin position="48"/>
        <end position="177"/>
    </location>
</feature>
<dbReference type="InterPro" id="IPR051785">
    <property type="entry name" value="MMCE/EMCE_epimerase"/>
</dbReference>
<accession>A0A1Y1YNN2</accession>
<dbReference type="GO" id="GO:0004493">
    <property type="term" value="F:methylmalonyl-CoA epimerase activity"/>
    <property type="evidence" value="ECO:0007669"/>
    <property type="project" value="UniProtKB-EC"/>
</dbReference>
<evidence type="ECO:0000256" key="1">
    <source>
        <dbReference type="ARBA" id="ARBA00009308"/>
    </source>
</evidence>
<dbReference type="Pfam" id="PF13669">
    <property type="entry name" value="Glyoxalase_4"/>
    <property type="match status" value="1"/>
</dbReference>
<protein>
    <recommendedName>
        <fullName evidence="8">Methylmalonyl-CoA epimerase, mitochondrial</fullName>
        <ecNumber evidence="7">5.1.99.1</ecNumber>
    </recommendedName>
    <alternativeName>
        <fullName evidence="9">DL-methylmalonyl-CoA racemase</fullName>
    </alternativeName>
</protein>
<dbReference type="OrthoDB" id="16820at2759"/>
<reference evidence="11 12" key="1">
    <citation type="submission" date="2016-07" db="EMBL/GenBank/DDBJ databases">
        <title>Pervasive Adenine N6-methylation of Active Genes in Fungi.</title>
        <authorList>
            <consortium name="DOE Joint Genome Institute"/>
            <person name="Mondo S.J."/>
            <person name="Dannebaum R.O."/>
            <person name="Kuo R.C."/>
            <person name="Labutti K."/>
            <person name="Haridas S."/>
            <person name="Kuo A."/>
            <person name="Salamov A."/>
            <person name="Ahrendt S.R."/>
            <person name="Lipzen A."/>
            <person name="Sullivan W."/>
            <person name="Andreopoulos W.B."/>
            <person name="Clum A."/>
            <person name="Lindquist E."/>
            <person name="Daum C."/>
            <person name="Ramamoorthy G.K."/>
            <person name="Gryganskyi A."/>
            <person name="Culley D."/>
            <person name="Magnuson J.K."/>
            <person name="James T.Y."/>
            <person name="O'Malley M.A."/>
            <person name="Stajich J.E."/>
            <person name="Spatafora J.W."/>
            <person name="Visel A."/>
            <person name="Grigoriev I.V."/>
        </authorList>
    </citation>
    <scope>NUCLEOTIDE SEQUENCE [LARGE SCALE GENOMIC DNA]</scope>
    <source>
        <strain evidence="11 12">CBS 931.73</strain>
    </source>
</reference>
<dbReference type="InterPro" id="IPR017515">
    <property type="entry name" value="MeMalonyl-CoA_epimerase"/>
</dbReference>
<dbReference type="AlphaFoldDB" id="A0A1Y1YNN2"/>
<dbReference type="EMBL" id="MCFE01000094">
    <property type="protein sequence ID" value="ORX99650.1"/>
    <property type="molecule type" value="Genomic_DNA"/>
</dbReference>
<evidence type="ECO:0000313" key="11">
    <source>
        <dbReference type="EMBL" id="ORX99650.1"/>
    </source>
</evidence>
<comment type="catalytic activity">
    <reaction evidence="5">
        <text>(R)-methylmalonyl-CoA = (S)-methylmalonyl-CoA</text>
        <dbReference type="Rhea" id="RHEA:20553"/>
        <dbReference type="ChEBI" id="CHEBI:57326"/>
        <dbReference type="ChEBI" id="CHEBI:57327"/>
        <dbReference type="EC" id="5.1.99.1"/>
    </reaction>
    <physiologicalReaction direction="right-to-left" evidence="5">
        <dbReference type="Rhea" id="RHEA:20555"/>
    </physiologicalReaction>
</comment>
<dbReference type="GO" id="GO:0046491">
    <property type="term" value="P:L-methylmalonyl-CoA metabolic process"/>
    <property type="evidence" value="ECO:0007669"/>
    <property type="project" value="TreeGrafter"/>
</dbReference>
<keyword evidence="3" id="KW-0413">Isomerase</keyword>
<keyword evidence="12" id="KW-1185">Reference proteome</keyword>
<evidence type="ECO:0000313" key="12">
    <source>
        <dbReference type="Proteomes" id="UP000193498"/>
    </source>
</evidence>